<dbReference type="PANTHER" id="PTHR11071:SF561">
    <property type="entry name" value="PEPTIDYL-PROLYL CIS-TRANS ISOMERASE D-RELATED"/>
    <property type="match status" value="1"/>
</dbReference>
<comment type="caution">
    <text evidence="7">The sequence shown here is derived from an EMBL/GenBank/DDBJ whole genome shotgun (WGS) entry which is preliminary data.</text>
</comment>
<reference evidence="7" key="1">
    <citation type="submission" date="2020-10" db="EMBL/GenBank/DDBJ databases">
        <authorList>
            <person name="Kikuchi T."/>
        </authorList>
    </citation>
    <scope>NUCLEOTIDE SEQUENCE</scope>
    <source>
        <strain evidence="7">NKZ352</strain>
    </source>
</reference>
<dbReference type="OrthoDB" id="193499at2759"/>
<keyword evidence="4" id="KW-0413">Isomerase</keyword>
<feature type="compositionally biased region" description="Basic and acidic residues" evidence="5">
    <location>
        <begin position="303"/>
        <end position="313"/>
    </location>
</feature>
<evidence type="ECO:0000256" key="5">
    <source>
        <dbReference type="SAM" id="MobiDB-lite"/>
    </source>
</evidence>
<gene>
    <name evidence="7" type="ORF">CAUJ_LOCUS12989</name>
</gene>
<dbReference type="GO" id="GO:0005737">
    <property type="term" value="C:cytoplasm"/>
    <property type="evidence" value="ECO:0007669"/>
    <property type="project" value="TreeGrafter"/>
</dbReference>
<dbReference type="Gene3D" id="2.40.100.10">
    <property type="entry name" value="Cyclophilin-like"/>
    <property type="match status" value="1"/>
</dbReference>
<name>A0A8S1HVH5_9PELO</name>
<dbReference type="Pfam" id="PF00160">
    <property type="entry name" value="Pro_isomerase"/>
    <property type="match status" value="1"/>
</dbReference>
<evidence type="ECO:0000259" key="6">
    <source>
        <dbReference type="PROSITE" id="PS50072"/>
    </source>
</evidence>
<dbReference type="InterPro" id="IPR020892">
    <property type="entry name" value="Cyclophilin-type_PPIase_CS"/>
</dbReference>
<keyword evidence="8" id="KW-1185">Reference proteome</keyword>
<evidence type="ECO:0000313" key="8">
    <source>
        <dbReference type="Proteomes" id="UP000835052"/>
    </source>
</evidence>
<dbReference type="Proteomes" id="UP000835052">
    <property type="component" value="Unassembled WGS sequence"/>
</dbReference>
<dbReference type="EC" id="5.2.1.8" evidence="2"/>
<keyword evidence="3" id="KW-0697">Rotamase</keyword>
<dbReference type="PROSITE" id="PS50072">
    <property type="entry name" value="CSA_PPIASE_2"/>
    <property type="match status" value="1"/>
</dbReference>
<evidence type="ECO:0000256" key="1">
    <source>
        <dbReference type="ARBA" id="ARBA00000971"/>
    </source>
</evidence>
<dbReference type="EMBL" id="CAJGYM010000085">
    <property type="protein sequence ID" value="CAD6197079.1"/>
    <property type="molecule type" value="Genomic_DNA"/>
</dbReference>
<dbReference type="AlphaFoldDB" id="A0A8S1HVH5"/>
<protein>
    <recommendedName>
        <fullName evidence="2">peptidylprolyl isomerase</fullName>
        <ecNumber evidence="2">5.2.1.8</ecNumber>
    </recommendedName>
</protein>
<evidence type="ECO:0000256" key="4">
    <source>
        <dbReference type="ARBA" id="ARBA00023235"/>
    </source>
</evidence>
<proteinExistence type="predicted"/>
<dbReference type="InterPro" id="IPR002130">
    <property type="entry name" value="Cyclophilin-type_PPIase_dom"/>
</dbReference>
<dbReference type="FunFam" id="2.40.100.10:FF:000025">
    <property type="entry name" value="Peptidyl-prolyl cis-trans isomerase CYP19-2"/>
    <property type="match status" value="1"/>
</dbReference>
<dbReference type="PROSITE" id="PS00170">
    <property type="entry name" value="CSA_PPIASE_1"/>
    <property type="match status" value="1"/>
</dbReference>
<evidence type="ECO:0000313" key="7">
    <source>
        <dbReference type="EMBL" id="CAD6197079.1"/>
    </source>
</evidence>
<dbReference type="SUPFAM" id="SSF50891">
    <property type="entry name" value="Cyclophilin-like"/>
    <property type="match status" value="1"/>
</dbReference>
<comment type="catalytic activity">
    <reaction evidence="1">
        <text>[protein]-peptidylproline (omega=180) = [protein]-peptidylproline (omega=0)</text>
        <dbReference type="Rhea" id="RHEA:16237"/>
        <dbReference type="Rhea" id="RHEA-COMP:10747"/>
        <dbReference type="Rhea" id="RHEA-COMP:10748"/>
        <dbReference type="ChEBI" id="CHEBI:83833"/>
        <dbReference type="ChEBI" id="CHEBI:83834"/>
        <dbReference type="EC" id="5.2.1.8"/>
    </reaction>
</comment>
<accession>A0A8S1HVH5</accession>
<feature type="domain" description="PPIase cyclophilin-type" evidence="6">
    <location>
        <begin position="10"/>
        <end position="173"/>
    </location>
</feature>
<evidence type="ECO:0000256" key="3">
    <source>
        <dbReference type="ARBA" id="ARBA00023110"/>
    </source>
</evidence>
<organism evidence="7 8">
    <name type="scientific">Caenorhabditis auriculariae</name>
    <dbReference type="NCBI Taxonomy" id="2777116"/>
    <lineage>
        <taxon>Eukaryota</taxon>
        <taxon>Metazoa</taxon>
        <taxon>Ecdysozoa</taxon>
        <taxon>Nematoda</taxon>
        <taxon>Chromadorea</taxon>
        <taxon>Rhabditida</taxon>
        <taxon>Rhabditina</taxon>
        <taxon>Rhabditomorpha</taxon>
        <taxon>Rhabditoidea</taxon>
        <taxon>Rhabditidae</taxon>
        <taxon>Peloderinae</taxon>
        <taxon>Caenorhabditis</taxon>
    </lineage>
</organism>
<dbReference type="GO" id="GO:0003755">
    <property type="term" value="F:peptidyl-prolyl cis-trans isomerase activity"/>
    <property type="evidence" value="ECO:0007669"/>
    <property type="project" value="UniProtKB-KW"/>
</dbReference>
<dbReference type="InterPro" id="IPR029000">
    <property type="entry name" value="Cyclophilin-like_dom_sf"/>
</dbReference>
<dbReference type="PANTHER" id="PTHR11071">
    <property type="entry name" value="PEPTIDYL-PROLYL CIS-TRANS ISOMERASE"/>
    <property type="match status" value="1"/>
</dbReference>
<feature type="region of interest" description="Disordered" evidence="5">
    <location>
        <begin position="217"/>
        <end position="313"/>
    </location>
</feature>
<dbReference type="GO" id="GO:0006457">
    <property type="term" value="P:protein folding"/>
    <property type="evidence" value="ECO:0007669"/>
    <property type="project" value="InterPro"/>
</dbReference>
<sequence>MSTQSTKRVFLDVAIDGVMAGRIVIELFDKLLPITCENFRQLCTGEAGVRDGVRLHYKGSTFHRVVKGFMIQGGDVTVGNGTGGVSIYGKYFADEGFFDSHSEPYLVSMANKGPNTNSSQFFITTASAKHCDNNNVLFGKVVKGFDALEKIERVSVNANHAPRSDVQILNCGELFRKNPFEQKVEEVVSKTRQPKEKIEAPETAKVEPKFLENNNYLRRFSRSPDKSAKRRRYSRSRSPQRRPRIEYGRGRSSRTKVKGRGNTLYDPRRSITPPHWREEQRRVFSLGELHKRREKLGLGPDGVVKRERRHEQV</sequence>
<dbReference type="PRINTS" id="PR00153">
    <property type="entry name" value="CSAPPISMRASE"/>
</dbReference>
<feature type="compositionally biased region" description="Basic residues" evidence="5">
    <location>
        <begin position="228"/>
        <end position="242"/>
    </location>
</feature>
<evidence type="ECO:0000256" key="2">
    <source>
        <dbReference type="ARBA" id="ARBA00013194"/>
    </source>
</evidence>
<dbReference type="GO" id="GO:0016018">
    <property type="term" value="F:cyclosporin A binding"/>
    <property type="evidence" value="ECO:0007669"/>
    <property type="project" value="TreeGrafter"/>
</dbReference>